<evidence type="ECO:0000256" key="12">
    <source>
        <dbReference type="ARBA" id="ARBA00023222"/>
    </source>
</evidence>
<evidence type="ECO:0000256" key="15">
    <source>
        <dbReference type="ARBA" id="ARBA00023268"/>
    </source>
</evidence>
<dbReference type="EC" id="4.2.1.51" evidence="7"/>
<dbReference type="SUPFAM" id="SSF55021">
    <property type="entry name" value="ACT-like"/>
    <property type="match status" value="1"/>
</dbReference>
<dbReference type="PROSITE" id="PS51671">
    <property type="entry name" value="ACT"/>
    <property type="match status" value="1"/>
</dbReference>
<comment type="pathway">
    <text evidence="4">Amino-acid biosynthesis; L-phenylalanine biosynthesis; phenylpyruvate from prephenate: step 1/1.</text>
</comment>
<dbReference type="InterPro" id="IPR036263">
    <property type="entry name" value="Chorismate_II_sf"/>
</dbReference>
<feature type="domain" description="ACT" evidence="22">
    <location>
        <begin position="279"/>
        <end position="357"/>
    </location>
</feature>
<evidence type="ECO:0000256" key="13">
    <source>
        <dbReference type="ARBA" id="ARBA00023235"/>
    </source>
</evidence>
<dbReference type="Gene3D" id="3.40.190.10">
    <property type="entry name" value="Periplasmic binding protein-like II"/>
    <property type="match status" value="2"/>
</dbReference>
<evidence type="ECO:0000256" key="6">
    <source>
        <dbReference type="ARBA" id="ARBA00012404"/>
    </source>
</evidence>
<evidence type="ECO:0000259" key="22">
    <source>
        <dbReference type="PROSITE" id="PS51671"/>
    </source>
</evidence>
<keyword evidence="9" id="KW-0963">Cytoplasm</keyword>
<protein>
    <recommendedName>
        <fullName evidence="8">Bifunctional chorismate mutase/prephenate dehydratase</fullName>
        <ecNumber evidence="7">4.2.1.51</ecNumber>
        <ecNumber evidence="6">5.4.99.5</ecNumber>
    </recommendedName>
    <alternativeName>
        <fullName evidence="17">Chorismate mutase-prephenate dehydratase</fullName>
    </alternativeName>
    <alternativeName>
        <fullName evidence="16">p-protein</fullName>
    </alternativeName>
</protein>
<evidence type="ECO:0000256" key="16">
    <source>
        <dbReference type="ARBA" id="ARBA00031175"/>
    </source>
</evidence>
<evidence type="ECO:0000256" key="14">
    <source>
        <dbReference type="ARBA" id="ARBA00023239"/>
    </source>
</evidence>
<dbReference type="PIRSF" id="PIRSF001500">
    <property type="entry name" value="Chor_mut_pdt_Ppr"/>
    <property type="match status" value="1"/>
</dbReference>
<evidence type="ECO:0000256" key="18">
    <source>
        <dbReference type="ARBA" id="ARBA00047848"/>
    </source>
</evidence>
<sequence>MDLLSLRNQIDAIDNQLLRLLNERMDVVKKVGELKKHEKSVIYRPEREKSIIDRLHHISQDDKGTLNHSAIEAIFLEIFAVSRNLELPEKVAFLGPDGSYTHQAAENRFGAMSEYIPLKTIKSVFDNVETERVRFGVVPIENNQEGTVAETIDQLCYRDVKIVAELPLSISFSLASNHDDLSKITKIYSKDIAFRQCRNFLEDYFGDDIRLIQVSSTSRAAEMASKEEGAAAICSHIAAKLFQLPIRYNNIEDSQDNTTRFLIIAKNFVNQASSNDKTSILAKIGNQPGDLANFLEEFRQRDINLTKIESRPAKMKDNFNYWFVIDFDGHFNDSKTQEIIRAYSDTITFLGSYVKMV</sequence>
<name>A0A1S1YYK6_FLAPC</name>
<dbReference type="UniPathway" id="UPA00121">
    <property type="reaction ID" value="UER00345"/>
</dbReference>
<evidence type="ECO:0000256" key="7">
    <source>
        <dbReference type="ARBA" id="ARBA00013147"/>
    </source>
</evidence>
<dbReference type="PANTHER" id="PTHR21022">
    <property type="entry name" value="PREPHENATE DEHYDRATASE P PROTEIN"/>
    <property type="match status" value="1"/>
</dbReference>
<dbReference type="SUPFAM" id="SSF48600">
    <property type="entry name" value="Chorismate mutase II"/>
    <property type="match status" value="1"/>
</dbReference>
<keyword evidence="11" id="KW-0057">Aromatic amino acid biosynthesis</keyword>
<keyword evidence="24" id="KW-1185">Reference proteome</keyword>
<evidence type="ECO:0000256" key="11">
    <source>
        <dbReference type="ARBA" id="ARBA00023141"/>
    </source>
</evidence>
<feature type="domain" description="Prephenate dehydratase" evidence="21">
    <location>
        <begin position="90"/>
        <end position="266"/>
    </location>
</feature>
<dbReference type="Gene3D" id="3.30.70.260">
    <property type="match status" value="1"/>
</dbReference>
<comment type="function">
    <text evidence="2">Catalyzes the Claisen rearrangement of chorismate to prephenate and the decarboxylation/dehydration of prephenate to phenylpyruvate.</text>
</comment>
<evidence type="ECO:0000256" key="10">
    <source>
        <dbReference type="ARBA" id="ARBA00022605"/>
    </source>
</evidence>
<dbReference type="Pfam" id="PF00800">
    <property type="entry name" value="PDT"/>
    <property type="match status" value="1"/>
</dbReference>
<dbReference type="UniPathway" id="UPA00120">
    <property type="reaction ID" value="UER00203"/>
</dbReference>
<keyword evidence="10" id="KW-0028">Amino-acid biosynthesis</keyword>
<dbReference type="CDD" id="cd04905">
    <property type="entry name" value="ACT_CM-PDT"/>
    <property type="match status" value="1"/>
</dbReference>
<comment type="subcellular location">
    <subcellularLocation>
        <location evidence="3">Cytoplasm</location>
    </subcellularLocation>
</comment>
<dbReference type="Gene3D" id="1.20.59.10">
    <property type="entry name" value="Chorismate mutase"/>
    <property type="match status" value="1"/>
</dbReference>
<dbReference type="GO" id="GO:0009094">
    <property type="term" value="P:L-phenylalanine biosynthetic process"/>
    <property type="evidence" value="ECO:0007669"/>
    <property type="project" value="UniProtKB-UniPathway"/>
</dbReference>
<evidence type="ECO:0000256" key="17">
    <source>
        <dbReference type="ARBA" id="ARBA00031520"/>
    </source>
</evidence>
<evidence type="ECO:0000256" key="2">
    <source>
        <dbReference type="ARBA" id="ARBA00002364"/>
    </source>
</evidence>
<dbReference type="PROSITE" id="PS51168">
    <property type="entry name" value="CHORISMATE_MUT_2"/>
    <property type="match status" value="1"/>
</dbReference>
<organism evidence="23 24">
    <name type="scientific">Flammeovirga pacifica</name>
    <dbReference type="NCBI Taxonomy" id="915059"/>
    <lineage>
        <taxon>Bacteria</taxon>
        <taxon>Pseudomonadati</taxon>
        <taxon>Bacteroidota</taxon>
        <taxon>Cytophagia</taxon>
        <taxon>Cytophagales</taxon>
        <taxon>Flammeovirgaceae</taxon>
        <taxon>Flammeovirga</taxon>
    </lineage>
</organism>
<keyword evidence="12" id="KW-0584">Phenylalanine biosynthesis</keyword>
<dbReference type="InterPro" id="IPR002912">
    <property type="entry name" value="ACT_dom"/>
</dbReference>
<gene>
    <name evidence="23" type="ORF">NH26_06425</name>
</gene>
<evidence type="ECO:0000256" key="1">
    <source>
        <dbReference type="ARBA" id="ARBA00000824"/>
    </source>
</evidence>
<dbReference type="InterPro" id="IPR008242">
    <property type="entry name" value="Chor_mutase/pphenate_deHydtase"/>
</dbReference>
<dbReference type="InterPro" id="IPR045865">
    <property type="entry name" value="ACT-like_dom_sf"/>
</dbReference>
<dbReference type="Pfam" id="PF01817">
    <property type="entry name" value="CM_2"/>
    <property type="match status" value="1"/>
</dbReference>
<dbReference type="OrthoDB" id="9802281at2"/>
<evidence type="ECO:0000256" key="9">
    <source>
        <dbReference type="ARBA" id="ARBA00022490"/>
    </source>
</evidence>
<dbReference type="STRING" id="915059.NH26_06425"/>
<evidence type="ECO:0000256" key="3">
    <source>
        <dbReference type="ARBA" id="ARBA00004496"/>
    </source>
</evidence>
<keyword evidence="15" id="KW-0511">Multifunctional enzyme</keyword>
<dbReference type="NCBIfam" id="TIGR01807">
    <property type="entry name" value="CM_P2"/>
    <property type="match status" value="1"/>
</dbReference>
<comment type="catalytic activity">
    <reaction evidence="18">
        <text>prephenate + H(+) = 3-phenylpyruvate + CO2 + H2O</text>
        <dbReference type="Rhea" id="RHEA:21648"/>
        <dbReference type="ChEBI" id="CHEBI:15377"/>
        <dbReference type="ChEBI" id="CHEBI:15378"/>
        <dbReference type="ChEBI" id="CHEBI:16526"/>
        <dbReference type="ChEBI" id="CHEBI:18005"/>
        <dbReference type="ChEBI" id="CHEBI:29934"/>
        <dbReference type="EC" id="4.2.1.51"/>
    </reaction>
</comment>
<evidence type="ECO:0000313" key="24">
    <source>
        <dbReference type="Proteomes" id="UP000179797"/>
    </source>
</evidence>
<dbReference type="Proteomes" id="UP000179797">
    <property type="component" value="Unassembled WGS sequence"/>
</dbReference>
<dbReference type="RefSeq" id="WP_044218818.1">
    <property type="nucleotide sequence ID" value="NZ_JRYR02000001.1"/>
</dbReference>
<proteinExistence type="predicted"/>
<evidence type="ECO:0000256" key="5">
    <source>
        <dbReference type="ARBA" id="ARBA00004817"/>
    </source>
</evidence>
<dbReference type="GO" id="GO:0004106">
    <property type="term" value="F:chorismate mutase activity"/>
    <property type="evidence" value="ECO:0007669"/>
    <property type="project" value="UniProtKB-EC"/>
</dbReference>
<dbReference type="PROSITE" id="PS51171">
    <property type="entry name" value="PREPHENATE_DEHYDR_3"/>
    <property type="match status" value="1"/>
</dbReference>
<feature type="domain" description="Chorismate mutase" evidence="20">
    <location>
        <begin position="1"/>
        <end position="90"/>
    </location>
</feature>
<dbReference type="InterPro" id="IPR001086">
    <property type="entry name" value="Preph_deHydtase"/>
</dbReference>
<dbReference type="NCBIfam" id="NF008865">
    <property type="entry name" value="PRK11898.1"/>
    <property type="match status" value="1"/>
</dbReference>
<reference evidence="23 24" key="1">
    <citation type="journal article" date="2012" name="Int. J. Syst. Evol. Microbiol.">
        <title>Flammeovirga pacifica sp. nov., isolated from deep-sea sediment.</title>
        <authorList>
            <person name="Xu H."/>
            <person name="Fu Y."/>
            <person name="Yang N."/>
            <person name="Ding Z."/>
            <person name="Lai Q."/>
            <person name="Zeng R."/>
        </authorList>
    </citation>
    <scope>NUCLEOTIDE SEQUENCE [LARGE SCALE GENOMIC DNA]</scope>
    <source>
        <strain evidence="24">DSM 24597 / LMG 26175 / WPAGA1</strain>
    </source>
</reference>
<dbReference type="CDD" id="cd13630">
    <property type="entry name" value="PBP2_PDT_1"/>
    <property type="match status" value="1"/>
</dbReference>
<dbReference type="EMBL" id="JRYR02000001">
    <property type="protein sequence ID" value="OHX66013.1"/>
    <property type="molecule type" value="Genomic_DNA"/>
</dbReference>
<dbReference type="SMART" id="SM00830">
    <property type="entry name" value="CM_2"/>
    <property type="match status" value="1"/>
</dbReference>
<evidence type="ECO:0000256" key="19">
    <source>
        <dbReference type="PIRSR" id="PIRSR001500-2"/>
    </source>
</evidence>
<comment type="caution">
    <text evidence="23">The sequence shown here is derived from an EMBL/GenBank/DDBJ whole genome shotgun (WGS) entry which is preliminary data.</text>
</comment>
<dbReference type="InterPro" id="IPR002701">
    <property type="entry name" value="CM_II_prokaryot"/>
</dbReference>
<evidence type="ECO:0000259" key="21">
    <source>
        <dbReference type="PROSITE" id="PS51171"/>
    </source>
</evidence>
<comment type="pathway">
    <text evidence="5">Metabolic intermediate biosynthesis; prephenate biosynthesis; prephenate from chorismate: step 1/1.</text>
</comment>
<dbReference type="AlphaFoldDB" id="A0A1S1YYK6"/>
<dbReference type="SUPFAM" id="SSF53850">
    <property type="entry name" value="Periplasmic binding protein-like II"/>
    <property type="match status" value="1"/>
</dbReference>
<evidence type="ECO:0000259" key="20">
    <source>
        <dbReference type="PROSITE" id="PS51168"/>
    </source>
</evidence>
<keyword evidence="13" id="KW-0413">Isomerase</keyword>
<dbReference type="InterPro" id="IPR036979">
    <property type="entry name" value="CM_dom_sf"/>
</dbReference>
<accession>A0A1S1YYK6</accession>
<feature type="site" description="Essential for prephenate dehydratase activity" evidence="19">
    <location>
        <position position="259"/>
    </location>
</feature>
<dbReference type="EC" id="5.4.99.5" evidence="6"/>
<evidence type="ECO:0000256" key="8">
    <source>
        <dbReference type="ARBA" id="ARBA00014401"/>
    </source>
</evidence>
<comment type="catalytic activity">
    <reaction evidence="1">
        <text>chorismate = prephenate</text>
        <dbReference type="Rhea" id="RHEA:13897"/>
        <dbReference type="ChEBI" id="CHEBI:29748"/>
        <dbReference type="ChEBI" id="CHEBI:29934"/>
        <dbReference type="EC" id="5.4.99.5"/>
    </reaction>
</comment>
<evidence type="ECO:0000256" key="4">
    <source>
        <dbReference type="ARBA" id="ARBA00004741"/>
    </source>
</evidence>
<dbReference type="InterPro" id="IPR018528">
    <property type="entry name" value="Preph_deHydtase_CS"/>
</dbReference>
<dbReference type="GO" id="GO:0005737">
    <property type="term" value="C:cytoplasm"/>
    <property type="evidence" value="ECO:0007669"/>
    <property type="project" value="UniProtKB-SubCell"/>
</dbReference>
<dbReference type="InterPro" id="IPR010957">
    <property type="entry name" value="G/b/e-P-prot_chorismate_mutase"/>
</dbReference>
<dbReference type="PANTHER" id="PTHR21022:SF19">
    <property type="entry name" value="PREPHENATE DEHYDRATASE-RELATED"/>
    <property type="match status" value="1"/>
</dbReference>
<evidence type="ECO:0000313" key="23">
    <source>
        <dbReference type="EMBL" id="OHX66013.1"/>
    </source>
</evidence>
<dbReference type="PROSITE" id="PS00858">
    <property type="entry name" value="PREPHENATE_DEHYDR_2"/>
    <property type="match status" value="1"/>
</dbReference>
<keyword evidence="14" id="KW-0456">Lyase</keyword>
<dbReference type="GO" id="GO:0004664">
    <property type="term" value="F:prephenate dehydratase activity"/>
    <property type="evidence" value="ECO:0007669"/>
    <property type="project" value="UniProtKB-EC"/>
</dbReference>
<dbReference type="GO" id="GO:0046417">
    <property type="term" value="P:chorismate metabolic process"/>
    <property type="evidence" value="ECO:0007669"/>
    <property type="project" value="InterPro"/>
</dbReference>